<dbReference type="PANTHER" id="PTHR32308:SF10">
    <property type="entry name" value="CITRATE LYASE SUBUNIT BETA"/>
    <property type="match status" value="1"/>
</dbReference>
<dbReference type="InterPro" id="IPR040442">
    <property type="entry name" value="Pyrv_kinase-like_dom_sf"/>
</dbReference>
<dbReference type="Gene3D" id="3.20.20.60">
    <property type="entry name" value="Phosphoenolpyruvate-binding domains"/>
    <property type="match status" value="1"/>
</dbReference>
<dbReference type="GO" id="GO:0006107">
    <property type="term" value="P:oxaloacetate metabolic process"/>
    <property type="evidence" value="ECO:0007669"/>
    <property type="project" value="TreeGrafter"/>
</dbReference>
<evidence type="ECO:0000256" key="2">
    <source>
        <dbReference type="ARBA" id="ARBA00022723"/>
    </source>
</evidence>
<reference evidence="4 5" key="1">
    <citation type="submission" date="2018-03" db="EMBL/GenBank/DDBJ databases">
        <authorList>
            <person name="Keele B.F."/>
        </authorList>
    </citation>
    <scope>NUCLEOTIDE SEQUENCE [LARGE SCALE GENOMIC DNA]</scope>
    <source>
        <strain evidence="4 5">IB-3</strain>
    </source>
</reference>
<comment type="caution">
    <text evidence="4">The sequence shown here is derived from an EMBL/GenBank/DDBJ whole genome shotgun (WGS) entry which is preliminary data.</text>
</comment>
<dbReference type="RefSeq" id="WP_108343650.1">
    <property type="nucleotide sequence ID" value="NZ_PYXZ01000002.1"/>
</dbReference>
<keyword evidence="5" id="KW-1185">Reference proteome</keyword>
<dbReference type="InterPro" id="IPR054255">
    <property type="entry name" value="DUF6986"/>
</dbReference>
<accession>A0A2R7YZF9</accession>
<dbReference type="OrthoDB" id="9808769at2"/>
<evidence type="ECO:0000256" key="3">
    <source>
        <dbReference type="ARBA" id="ARBA00022842"/>
    </source>
</evidence>
<keyword evidence="3" id="KW-0460">Magnesium</keyword>
<dbReference type="GO" id="GO:0000287">
    <property type="term" value="F:magnesium ion binding"/>
    <property type="evidence" value="ECO:0007669"/>
    <property type="project" value="TreeGrafter"/>
</dbReference>
<keyword evidence="2" id="KW-0479">Metal-binding</keyword>
<protein>
    <submittedName>
        <fullName evidence="4">Aldolase</fullName>
    </submittedName>
</protein>
<dbReference type="SUPFAM" id="SSF51621">
    <property type="entry name" value="Phosphoenolpyruvate/pyruvate domain"/>
    <property type="match status" value="1"/>
</dbReference>
<evidence type="ECO:0000256" key="1">
    <source>
        <dbReference type="ARBA" id="ARBA00001946"/>
    </source>
</evidence>
<evidence type="ECO:0000313" key="5">
    <source>
        <dbReference type="Proteomes" id="UP000244867"/>
    </source>
</evidence>
<dbReference type="Proteomes" id="UP000244867">
    <property type="component" value="Unassembled WGS sequence"/>
</dbReference>
<name>A0A2R7YZF9_9ACTN</name>
<dbReference type="InterPro" id="IPR015813">
    <property type="entry name" value="Pyrv/PenolPyrv_kinase-like_dom"/>
</dbReference>
<dbReference type="GO" id="GO:0003824">
    <property type="term" value="F:catalytic activity"/>
    <property type="evidence" value="ECO:0007669"/>
    <property type="project" value="InterPro"/>
</dbReference>
<sequence>MDSPERLDDLVGEVAAELDRRLVEVDAALAAHYPGERPGRQPVHTVYVPADRFHAGLVREHGAAALQSVTDHEDVLLDLLDGDRALLDRVRDKLAREPVEDLRIDFEDGYGHRGDDEEDRDARQAAAQLRAAVGDGVHPPGSGIRFKGFEAPTRARGLRTLALFLAALVEDGPLPTGFVVTLPKVTAVEQVEALVHAADRLEQGLGLEGGALRFEIQVETPQSILGPDGTALVARMVHASAGRCTGLHYGTYDYSAFCGIAASEQSLEHPVADHAKAIMQAAAAGTGVRLSDGSTNVLPVGSADEVRAAWANHLRLVRRSLARGYYQGWDLHPAQLPTRFAATFGFYRDGLPAAAARLRTYVERRESGVLDEPATARALADHLLRGLDCGALSPAEVVEGTGLDVARLAGLAHRGADIVTREGG</sequence>
<evidence type="ECO:0000313" key="4">
    <source>
        <dbReference type="EMBL" id="PUA81768.1"/>
    </source>
</evidence>
<gene>
    <name evidence="4" type="ORF">C7S10_06790</name>
</gene>
<dbReference type="AlphaFoldDB" id="A0A2R7YZF9"/>
<proteinExistence type="predicted"/>
<dbReference type="Pfam" id="PF22484">
    <property type="entry name" value="DUF6986"/>
    <property type="match status" value="1"/>
</dbReference>
<dbReference type="EMBL" id="PYXZ01000002">
    <property type="protein sequence ID" value="PUA81768.1"/>
    <property type="molecule type" value="Genomic_DNA"/>
</dbReference>
<dbReference type="PANTHER" id="PTHR32308">
    <property type="entry name" value="LYASE BETA SUBUNIT, PUTATIVE (AFU_ORTHOLOGUE AFUA_4G13030)-RELATED"/>
    <property type="match status" value="1"/>
</dbReference>
<comment type="cofactor">
    <cofactor evidence="1">
        <name>Mg(2+)</name>
        <dbReference type="ChEBI" id="CHEBI:18420"/>
    </cofactor>
</comment>
<organism evidence="4 5">
    <name type="scientific">Nocardioides currus</name>
    <dbReference type="NCBI Taxonomy" id="2133958"/>
    <lineage>
        <taxon>Bacteria</taxon>
        <taxon>Bacillati</taxon>
        <taxon>Actinomycetota</taxon>
        <taxon>Actinomycetes</taxon>
        <taxon>Propionibacteriales</taxon>
        <taxon>Nocardioidaceae</taxon>
        <taxon>Nocardioides</taxon>
    </lineage>
</organism>